<accession>A0A851GJW3</accession>
<proteinExistence type="predicted"/>
<evidence type="ECO:0000256" key="1">
    <source>
        <dbReference type="SAM" id="SignalP"/>
    </source>
</evidence>
<evidence type="ECO:0000313" key="4">
    <source>
        <dbReference type="Proteomes" id="UP000557872"/>
    </source>
</evidence>
<dbReference type="Pfam" id="PF22036">
    <property type="entry name" value="MoaF_like"/>
    <property type="match status" value="1"/>
</dbReference>
<keyword evidence="1" id="KW-0732">Signal</keyword>
<feature type="domain" description="MoaF-like" evidence="2">
    <location>
        <begin position="52"/>
        <end position="136"/>
    </location>
</feature>
<keyword evidence="4" id="KW-1185">Reference proteome</keyword>
<protein>
    <submittedName>
        <fullName evidence="3">MoaF N-terminal domain-containing protein</fullName>
    </submittedName>
</protein>
<dbReference type="Gene3D" id="2.40.128.20">
    <property type="match status" value="1"/>
</dbReference>
<dbReference type="Proteomes" id="UP000557872">
    <property type="component" value="Unassembled WGS sequence"/>
</dbReference>
<dbReference type="RefSeq" id="WP_178934925.1">
    <property type="nucleotide sequence ID" value="NZ_JACBAZ010000017.1"/>
</dbReference>
<dbReference type="EMBL" id="JACBAZ010000017">
    <property type="protein sequence ID" value="NWK57626.1"/>
    <property type="molecule type" value="Genomic_DNA"/>
</dbReference>
<evidence type="ECO:0000259" key="2">
    <source>
        <dbReference type="Pfam" id="PF22036"/>
    </source>
</evidence>
<gene>
    <name evidence="3" type="ORF">HW115_18555</name>
</gene>
<feature type="signal peptide" evidence="1">
    <location>
        <begin position="1"/>
        <end position="20"/>
    </location>
</feature>
<dbReference type="AlphaFoldDB" id="A0A851GJW3"/>
<organism evidence="3 4">
    <name type="scientific">Oceaniferula marina</name>
    <dbReference type="NCBI Taxonomy" id="2748318"/>
    <lineage>
        <taxon>Bacteria</taxon>
        <taxon>Pseudomonadati</taxon>
        <taxon>Verrucomicrobiota</taxon>
        <taxon>Verrucomicrobiia</taxon>
        <taxon>Verrucomicrobiales</taxon>
        <taxon>Verrucomicrobiaceae</taxon>
        <taxon>Oceaniferula</taxon>
    </lineage>
</organism>
<dbReference type="InterPro" id="IPR053892">
    <property type="entry name" value="MoaF-like"/>
</dbReference>
<feature type="chain" id="PRO_5032278510" evidence="1">
    <location>
        <begin position="21"/>
        <end position="155"/>
    </location>
</feature>
<reference evidence="3 4" key="1">
    <citation type="submission" date="2020-07" db="EMBL/GenBank/DDBJ databases">
        <title>Roseicoccus Jingziensis gen. nov., sp. nov., isolated from coastal seawater.</title>
        <authorList>
            <person name="Feng X."/>
        </authorList>
    </citation>
    <scope>NUCLEOTIDE SEQUENCE [LARGE SCALE GENOMIC DNA]</scope>
    <source>
        <strain evidence="3 4">N1E253</strain>
    </source>
</reference>
<dbReference type="InterPro" id="IPR012674">
    <property type="entry name" value="Calycin"/>
</dbReference>
<comment type="caution">
    <text evidence="3">The sequence shown here is derived from an EMBL/GenBank/DDBJ whole genome shotgun (WGS) entry which is preliminary data.</text>
</comment>
<evidence type="ECO:0000313" key="3">
    <source>
        <dbReference type="EMBL" id="NWK57626.1"/>
    </source>
</evidence>
<sequence length="155" mass="17567">MKLKIRIPTVVIFAIFGAVAQPLSGEDTPKKKAVPNHVQQYLDSEHLMDGISFQYFYEDGSGLEIAFNEGKVRYEWVVGPRKGNKGEGIPYQSRSIGDDLYMVNWHEPKKPDFTSLIIDLKNKALYSTAILRYGTSAEMIHFKEASVKNVKRPSE</sequence>
<name>A0A851GJW3_9BACT</name>